<dbReference type="AlphaFoldDB" id="A0A382WXL7"/>
<dbReference type="PANTHER" id="PTHR11061:SF30">
    <property type="entry name" value="TRNA (URACIL(54)-C(5))-METHYLTRANSFERASE"/>
    <property type="match status" value="1"/>
</dbReference>
<gene>
    <name evidence="4" type="ORF">METZ01_LOCUS416501</name>
</gene>
<keyword evidence="1" id="KW-0489">Methyltransferase</keyword>
<evidence type="ECO:0000256" key="3">
    <source>
        <dbReference type="ARBA" id="ARBA00022691"/>
    </source>
</evidence>
<protein>
    <recommendedName>
        <fullName evidence="5">TRAM domain-containing protein</fullName>
    </recommendedName>
</protein>
<accession>A0A382WXL7</accession>
<dbReference type="Gene3D" id="3.40.50.150">
    <property type="entry name" value="Vaccinia Virus protein VP39"/>
    <property type="match status" value="1"/>
</dbReference>
<dbReference type="EMBL" id="UINC01163370">
    <property type="protein sequence ID" value="SVD63647.1"/>
    <property type="molecule type" value="Genomic_DNA"/>
</dbReference>
<keyword evidence="2" id="KW-0808">Transferase</keyword>
<feature type="non-terminal residue" evidence="4">
    <location>
        <position position="1"/>
    </location>
</feature>
<evidence type="ECO:0008006" key="5">
    <source>
        <dbReference type="Google" id="ProtNLM"/>
    </source>
</evidence>
<name>A0A382WXL7_9ZZZZ</name>
<organism evidence="4">
    <name type="scientific">marine metagenome</name>
    <dbReference type="NCBI Taxonomy" id="408172"/>
    <lineage>
        <taxon>unclassified sequences</taxon>
        <taxon>metagenomes</taxon>
        <taxon>ecological metagenomes</taxon>
    </lineage>
</organism>
<dbReference type="SUPFAM" id="SSF53335">
    <property type="entry name" value="S-adenosyl-L-methionine-dependent methyltransferases"/>
    <property type="match status" value="1"/>
</dbReference>
<dbReference type="GO" id="GO:0070041">
    <property type="term" value="F:rRNA (uridine-C5-)-methyltransferase activity"/>
    <property type="evidence" value="ECO:0007669"/>
    <property type="project" value="TreeGrafter"/>
</dbReference>
<evidence type="ECO:0000256" key="2">
    <source>
        <dbReference type="ARBA" id="ARBA00022679"/>
    </source>
</evidence>
<evidence type="ECO:0000256" key="1">
    <source>
        <dbReference type="ARBA" id="ARBA00022603"/>
    </source>
</evidence>
<sequence length="94" mass="9837">SDVKIVNAPVESWKAQPAAIVIADPAREGLGKAGVDALVRADPQLFVLVGCEPGSFARDAGLLCTVGMRLEHLAVVDLFPDTTHVETVGAFVRA</sequence>
<keyword evidence="3" id="KW-0949">S-adenosyl-L-methionine</keyword>
<dbReference type="PROSITE" id="PS51687">
    <property type="entry name" value="SAM_MT_RNA_M5U"/>
    <property type="match status" value="1"/>
</dbReference>
<dbReference type="PANTHER" id="PTHR11061">
    <property type="entry name" value="RNA M5U METHYLTRANSFERASE"/>
    <property type="match status" value="1"/>
</dbReference>
<dbReference type="InterPro" id="IPR029063">
    <property type="entry name" value="SAM-dependent_MTases_sf"/>
</dbReference>
<reference evidence="4" key="1">
    <citation type="submission" date="2018-05" db="EMBL/GenBank/DDBJ databases">
        <authorList>
            <person name="Lanie J.A."/>
            <person name="Ng W.-L."/>
            <person name="Kazmierczak K.M."/>
            <person name="Andrzejewski T.M."/>
            <person name="Davidsen T.M."/>
            <person name="Wayne K.J."/>
            <person name="Tettelin H."/>
            <person name="Glass J.I."/>
            <person name="Rusch D."/>
            <person name="Podicherti R."/>
            <person name="Tsui H.-C.T."/>
            <person name="Winkler M.E."/>
        </authorList>
    </citation>
    <scope>NUCLEOTIDE SEQUENCE</scope>
</reference>
<proteinExistence type="predicted"/>
<evidence type="ECO:0000313" key="4">
    <source>
        <dbReference type="EMBL" id="SVD63647.1"/>
    </source>
</evidence>
<dbReference type="InterPro" id="IPR010280">
    <property type="entry name" value="U5_MeTrfase_fam"/>
</dbReference>
<dbReference type="GO" id="GO:0070475">
    <property type="term" value="P:rRNA base methylation"/>
    <property type="evidence" value="ECO:0007669"/>
    <property type="project" value="TreeGrafter"/>
</dbReference>